<dbReference type="EMBL" id="KI630735">
    <property type="protein sequence ID" value="EYU34006.1"/>
    <property type="molecule type" value="Genomic_DNA"/>
</dbReference>
<organism evidence="1 2">
    <name type="scientific">Erythranthe guttata</name>
    <name type="common">Yellow monkey flower</name>
    <name type="synonym">Mimulus guttatus</name>
    <dbReference type="NCBI Taxonomy" id="4155"/>
    <lineage>
        <taxon>Eukaryota</taxon>
        <taxon>Viridiplantae</taxon>
        <taxon>Streptophyta</taxon>
        <taxon>Embryophyta</taxon>
        <taxon>Tracheophyta</taxon>
        <taxon>Spermatophyta</taxon>
        <taxon>Magnoliopsida</taxon>
        <taxon>eudicotyledons</taxon>
        <taxon>Gunneridae</taxon>
        <taxon>Pentapetalae</taxon>
        <taxon>asterids</taxon>
        <taxon>lamiids</taxon>
        <taxon>Lamiales</taxon>
        <taxon>Phrymaceae</taxon>
        <taxon>Erythranthe</taxon>
    </lineage>
</organism>
<reference evidence="1 2" key="1">
    <citation type="journal article" date="2013" name="Proc. Natl. Acad. Sci. U.S.A.">
        <title>Fine-scale variation in meiotic recombination in Mimulus inferred from population shotgun sequencing.</title>
        <authorList>
            <person name="Hellsten U."/>
            <person name="Wright K.M."/>
            <person name="Jenkins J."/>
            <person name="Shu S."/>
            <person name="Yuan Y."/>
            <person name="Wessler S.R."/>
            <person name="Schmutz J."/>
            <person name="Willis J.H."/>
            <person name="Rokhsar D.S."/>
        </authorList>
    </citation>
    <scope>NUCLEOTIDE SEQUENCE [LARGE SCALE GENOMIC DNA]</scope>
    <source>
        <strain evidence="2">cv. DUN x IM62</strain>
    </source>
</reference>
<name>A0A022R1A1_ERYGU</name>
<dbReference type="PANTHER" id="PTHR33103">
    <property type="entry name" value="OS01G0153900 PROTEIN"/>
    <property type="match status" value="1"/>
</dbReference>
<protein>
    <recommendedName>
        <fullName evidence="3">DUF674 domain-containing protein</fullName>
    </recommendedName>
</protein>
<proteinExistence type="predicted"/>
<dbReference type="Proteomes" id="UP000030748">
    <property type="component" value="Unassembled WGS sequence"/>
</dbReference>
<gene>
    <name evidence="1" type="ORF">MIMGU_mgv1a021630mg</name>
</gene>
<keyword evidence="2" id="KW-1185">Reference proteome</keyword>
<dbReference type="AlphaFoldDB" id="A0A022R1A1"/>
<dbReference type="Pfam" id="PF05056">
    <property type="entry name" value="DUF674"/>
    <property type="match status" value="1"/>
</dbReference>
<evidence type="ECO:0000313" key="1">
    <source>
        <dbReference type="EMBL" id="EYU34006.1"/>
    </source>
</evidence>
<dbReference type="InterPro" id="IPR007750">
    <property type="entry name" value="DUF674"/>
</dbReference>
<sequence>MMDLLKGSLLSRTPLTDVLLNNKREVDDFAGLKFELEKLAPKKEEATHSNSKKMILKVMVQNSTNKILFARAEEDFVNFLCVLLAVPLGAVECLLDNRTCLKAIDNLYGSIADNMDKHLVTPEMKNRLMKGNLPHGYISKNQTIPLTEESFNHTYTIGSRRKKKVQFSSVKFVKGGGKYIRGPTMYKVTDDLTVTPSCMASTVSDLKEHNIPLSDIQELELEIGSKEVI</sequence>
<dbReference type="PANTHER" id="PTHR33103:SF27">
    <property type="entry name" value="OS04G0594700 PROTEIN"/>
    <property type="match status" value="1"/>
</dbReference>
<evidence type="ECO:0008006" key="3">
    <source>
        <dbReference type="Google" id="ProtNLM"/>
    </source>
</evidence>
<evidence type="ECO:0000313" key="2">
    <source>
        <dbReference type="Proteomes" id="UP000030748"/>
    </source>
</evidence>
<accession>A0A022R1A1</accession>